<dbReference type="RefSeq" id="WP_207007674.1">
    <property type="nucleotide sequence ID" value="NZ_CP022295.1"/>
</dbReference>
<evidence type="ECO:0000256" key="2">
    <source>
        <dbReference type="ARBA" id="ARBA00023125"/>
    </source>
</evidence>
<evidence type="ECO:0000256" key="3">
    <source>
        <dbReference type="ARBA" id="ARBA00023163"/>
    </source>
</evidence>
<organism evidence="6 7">
    <name type="scientific">Nocardioides aromaticivorans</name>
    <dbReference type="NCBI Taxonomy" id="200618"/>
    <lineage>
        <taxon>Bacteria</taxon>
        <taxon>Bacillati</taxon>
        <taxon>Actinomycetota</taxon>
        <taxon>Actinomycetes</taxon>
        <taxon>Propionibacteriales</taxon>
        <taxon>Nocardioidaceae</taxon>
        <taxon>Nocardioides</taxon>
    </lineage>
</organism>
<dbReference type="SUPFAM" id="SSF48498">
    <property type="entry name" value="Tetracyclin repressor-like, C-terminal domain"/>
    <property type="match status" value="1"/>
</dbReference>
<keyword evidence="2 4" id="KW-0238">DNA-binding</keyword>
<evidence type="ECO:0000259" key="5">
    <source>
        <dbReference type="PROSITE" id="PS50977"/>
    </source>
</evidence>
<dbReference type="Gene3D" id="1.10.357.10">
    <property type="entry name" value="Tetracycline Repressor, domain 2"/>
    <property type="match status" value="1"/>
</dbReference>
<keyword evidence="3" id="KW-0804">Transcription</keyword>
<dbReference type="Pfam" id="PF17932">
    <property type="entry name" value="TetR_C_24"/>
    <property type="match status" value="1"/>
</dbReference>
<keyword evidence="7" id="KW-1185">Reference proteome</keyword>
<dbReference type="InterPro" id="IPR001647">
    <property type="entry name" value="HTH_TetR"/>
</dbReference>
<proteinExistence type="predicted"/>
<gene>
    <name evidence="6" type="ORF">CFH99_24525</name>
</gene>
<keyword evidence="1" id="KW-0805">Transcription regulation</keyword>
<dbReference type="PRINTS" id="PR00455">
    <property type="entry name" value="HTHTETR"/>
</dbReference>
<dbReference type="InterPro" id="IPR041490">
    <property type="entry name" value="KstR2_TetR_C"/>
</dbReference>
<dbReference type="PROSITE" id="PS50977">
    <property type="entry name" value="HTH_TETR_2"/>
    <property type="match status" value="1"/>
</dbReference>
<dbReference type="InterPro" id="IPR036271">
    <property type="entry name" value="Tet_transcr_reg_TetR-rel_C_sf"/>
</dbReference>
<evidence type="ECO:0000256" key="4">
    <source>
        <dbReference type="PROSITE-ProRule" id="PRU00335"/>
    </source>
</evidence>
<dbReference type="Pfam" id="PF00440">
    <property type="entry name" value="TetR_N"/>
    <property type="match status" value="1"/>
</dbReference>
<dbReference type="InterPro" id="IPR050109">
    <property type="entry name" value="HTH-type_TetR-like_transc_reg"/>
</dbReference>
<sequence>MAATERPARDGARTRAEIRKIAAEMFYEHGYEATSLRAVADRVGIKVGSLYNHMGSKDDLLVDIMSTVLESLSPMVEAAVEEAGEDPLERFRAAIGAHIRFHAQHAQETFIGNSELRSLKEEQRERILKGRRDYDQLMRKYIKEAADACGVEILDLRLQSYAILALGMHVASWFRDSRGTSLGHVVDVYTTITCRQIGLPAD</sequence>
<protein>
    <submittedName>
        <fullName evidence="6">TetR family transcriptional regulator</fullName>
    </submittedName>
</protein>
<evidence type="ECO:0000256" key="1">
    <source>
        <dbReference type="ARBA" id="ARBA00023015"/>
    </source>
</evidence>
<reference evidence="6 7" key="1">
    <citation type="submission" date="2017-06" db="EMBL/GenBank/DDBJ databases">
        <title>Complete Genome Sequence of the Soil Carbazole-Degrading Bacterium Nocardioides aromaticivorans IC177.</title>
        <authorList>
            <person name="Vejarano F."/>
            <person name="Suzuki-Minakuchi C."/>
            <person name="Ohtsubo Y."/>
            <person name="Tsuda M."/>
            <person name="Okada K."/>
            <person name="Nojiri H."/>
        </authorList>
    </citation>
    <scope>NUCLEOTIDE SEQUENCE [LARGE SCALE GENOMIC DNA]</scope>
    <source>
        <strain evidence="6 7">IC177</strain>
    </source>
</reference>
<dbReference type="EMBL" id="CP022295">
    <property type="protein sequence ID" value="QSR28792.1"/>
    <property type="molecule type" value="Genomic_DNA"/>
</dbReference>
<dbReference type="PANTHER" id="PTHR30055:SF234">
    <property type="entry name" value="HTH-TYPE TRANSCRIPTIONAL REGULATOR BETI"/>
    <property type="match status" value="1"/>
</dbReference>
<name>A0ABX7PSX6_9ACTN</name>
<evidence type="ECO:0000313" key="7">
    <source>
        <dbReference type="Proteomes" id="UP000662818"/>
    </source>
</evidence>
<evidence type="ECO:0000313" key="6">
    <source>
        <dbReference type="EMBL" id="QSR28792.1"/>
    </source>
</evidence>
<accession>A0ABX7PSX6</accession>
<dbReference type="SUPFAM" id="SSF46689">
    <property type="entry name" value="Homeodomain-like"/>
    <property type="match status" value="1"/>
</dbReference>
<feature type="domain" description="HTH tetR-type" evidence="5">
    <location>
        <begin position="12"/>
        <end position="72"/>
    </location>
</feature>
<dbReference type="InterPro" id="IPR009057">
    <property type="entry name" value="Homeodomain-like_sf"/>
</dbReference>
<dbReference type="PANTHER" id="PTHR30055">
    <property type="entry name" value="HTH-TYPE TRANSCRIPTIONAL REGULATOR RUTR"/>
    <property type="match status" value="1"/>
</dbReference>
<dbReference type="Proteomes" id="UP000662818">
    <property type="component" value="Chromosome"/>
</dbReference>
<feature type="DNA-binding region" description="H-T-H motif" evidence="4">
    <location>
        <begin position="35"/>
        <end position="54"/>
    </location>
</feature>